<feature type="compositionally biased region" description="Low complexity" evidence="1">
    <location>
        <begin position="123"/>
        <end position="160"/>
    </location>
</feature>
<dbReference type="AlphaFoldDB" id="A0A3A4B2Z0"/>
<dbReference type="PRINTS" id="PR01217">
    <property type="entry name" value="PRICHEXTENSN"/>
</dbReference>
<evidence type="ECO:0000256" key="1">
    <source>
        <dbReference type="SAM" id="MobiDB-lite"/>
    </source>
</evidence>
<feature type="compositionally biased region" description="Low complexity" evidence="1">
    <location>
        <begin position="73"/>
        <end position="86"/>
    </location>
</feature>
<feature type="region of interest" description="Disordered" evidence="1">
    <location>
        <begin position="73"/>
        <end position="172"/>
    </location>
</feature>
<evidence type="ECO:0000313" key="2">
    <source>
        <dbReference type="EMBL" id="RJL31760.1"/>
    </source>
</evidence>
<feature type="compositionally biased region" description="Basic and acidic residues" evidence="1">
    <location>
        <begin position="287"/>
        <end position="299"/>
    </location>
</feature>
<protein>
    <submittedName>
        <fullName evidence="2">Uncharacterized protein</fullName>
    </submittedName>
</protein>
<accession>A0A3A4B2Z0</accession>
<gene>
    <name evidence="2" type="ORF">D5H75_18880</name>
</gene>
<organism evidence="2 3">
    <name type="scientific">Bailinhaonella thermotolerans</name>
    <dbReference type="NCBI Taxonomy" id="1070861"/>
    <lineage>
        <taxon>Bacteria</taxon>
        <taxon>Bacillati</taxon>
        <taxon>Actinomycetota</taxon>
        <taxon>Actinomycetes</taxon>
        <taxon>Streptosporangiales</taxon>
        <taxon>Streptosporangiaceae</taxon>
        <taxon>Bailinhaonella</taxon>
    </lineage>
</organism>
<evidence type="ECO:0000313" key="3">
    <source>
        <dbReference type="Proteomes" id="UP000265768"/>
    </source>
</evidence>
<feature type="compositionally biased region" description="Gly residues" evidence="1">
    <location>
        <begin position="105"/>
        <end position="122"/>
    </location>
</feature>
<dbReference type="Proteomes" id="UP000265768">
    <property type="component" value="Unassembled WGS sequence"/>
</dbReference>
<sequence>MNQGLVSLWMKGRGQLTSGKKLPGAGETRAIAAALGLTGRAADELERLGRRVDDLRARLEAADRSWRKRAAALLGPPGASGPGSPAETTSQENPADTPGTADAGRSGGTPDAGGRAGAGGRADAGSAPGTTGTADTADTADTAGAGRAAGPGPAETAFGDGPPPEGPGEVTAPTPVIVPWHVRLARSRLVVAGVGVPLIVLVAVLLGRSMSGPGPGPVPPTTPPVPPSTTPSVKPPACREGAICLWPERAFRGEMRVWTPGKDRDGKLPADLRDHVGSFVASARACFRDTESGEERETEPTDWSAKYTDPGRFGARMDAIRAC</sequence>
<reference evidence="2 3" key="1">
    <citation type="submission" date="2018-09" db="EMBL/GenBank/DDBJ databases">
        <title>YIM 75507 draft genome.</title>
        <authorList>
            <person name="Tang S."/>
            <person name="Feng Y."/>
        </authorList>
    </citation>
    <scope>NUCLEOTIDE SEQUENCE [LARGE SCALE GENOMIC DNA]</scope>
    <source>
        <strain evidence="2 3">YIM 75507</strain>
    </source>
</reference>
<dbReference type="EMBL" id="QZEY01000006">
    <property type="protein sequence ID" value="RJL31760.1"/>
    <property type="molecule type" value="Genomic_DNA"/>
</dbReference>
<proteinExistence type="predicted"/>
<feature type="compositionally biased region" description="Pro residues" evidence="1">
    <location>
        <begin position="214"/>
        <end position="229"/>
    </location>
</feature>
<comment type="caution">
    <text evidence="2">The sequence shown here is derived from an EMBL/GenBank/DDBJ whole genome shotgun (WGS) entry which is preliminary data.</text>
</comment>
<name>A0A3A4B2Z0_9ACTN</name>
<feature type="region of interest" description="Disordered" evidence="1">
    <location>
        <begin position="287"/>
        <end position="307"/>
    </location>
</feature>
<feature type="region of interest" description="Disordered" evidence="1">
    <location>
        <begin position="213"/>
        <end position="236"/>
    </location>
</feature>
<keyword evidence="3" id="KW-1185">Reference proteome</keyword>